<dbReference type="PANTHER" id="PTHR45919">
    <property type="entry name" value="GDP-MAN:MAN(3)GLCNAC(2)-PP-DOL ALPHA-1,2-MANNOSYLTRANSFERASE"/>
    <property type="match status" value="1"/>
</dbReference>
<dbReference type="SUPFAM" id="SSF53756">
    <property type="entry name" value="UDP-Glycosyltransferase/glycogen phosphorylase"/>
    <property type="match status" value="1"/>
</dbReference>
<name>A0A1F7JMQ8_9BACT</name>
<proteinExistence type="predicted"/>
<protein>
    <recommendedName>
        <fullName evidence="1">Glycosyl transferase family 1 domain-containing protein</fullName>
    </recommendedName>
</protein>
<dbReference type="STRING" id="1802074.A3J15_00650"/>
<evidence type="ECO:0000313" key="2">
    <source>
        <dbReference type="EMBL" id="OGK56893.1"/>
    </source>
</evidence>
<dbReference type="Proteomes" id="UP000176376">
    <property type="component" value="Unassembled WGS sequence"/>
</dbReference>
<feature type="domain" description="Glycosyl transferase family 1" evidence="1">
    <location>
        <begin position="163"/>
        <end position="337"/>
    </location>
</feature>
<sequence>MRKKRKIALYNPYLNIFGGGEKHILSILQVFDRAGYKIDVLWNDKSVKDQINTDLNLKFNNLTVIDNFLLNEKISQKTIRTAIYDYFFYISDGSYFFSLAGHNYIFAMVPDRKLYDLTLKNRLKLLNWKFISNSGFTQNKLNALGIKSEYIYPYINTAIDRQIIKKEKIILTVGRFFPYLHNKNHKIIIELFKKFRRKSDLFKGNKLVLAGRCDSKDMAYLRDLKSLVKDDTDISLEVNVSHMRLLDLYRQARFYWHFTGYGIDESKHPEQVEHLGLSPLEAMSGQCLVFCFKAGGIKELVKDGFNGYLFTDENDLYNKMITAMNTNAADLKIRKNASDYIKKNFSYEVFESNVKKFFHI</sequence>
<dbReference type="Pfam" id="PF00534">
    <property type="entry name" value="Glycos_transf_1"/>
    <property type="match status" value="1"/>
</dbReference>
<dbReference type="InterPro" id="IPR038013">
    <property type="entry name" value="ALG11"/>
</dbReference>
<evidence type="ECO:0000259" key="1">
    <source>
        <dbReference type="Pfam" id="PF00534"/>
    </source>
</evidence>
<dbReference type="AlphaFoldDB" id="A0A1F7JMQ8"/>
<dbReference type="Gene3D" id="3.40.50.2000">
    <property type="entry name" value="Glycogen Phosphorylase B"/>
    <property type="match status" value="1"/>
</dbReference>
<dbReference type="CDD" id="cd03801">
    <property type="entry name" value="GT4_PimA-like"/>
    <property type="match status" value="1"/>
</dbReference>
<dbReference type="GO" id="GO:0004377">
    <property type="term" value="F:GDP-Man:Man(3)GlcNAc(2)-PP-Dol alpha-1,2-mannosyltransferase activity"/>
    <property type="evidence" value="ECO:0007669"/>
    <property type="project" value="InterPro"/>
</dbReference>
<dbReference type="InterPro" id="IPR001296">
    <property type="entry name" value="Glyco_trans_1"/>
</dbReference>
<accession>A0A1F7JMQ8</accession>
<reference evidence="2 3" key="1">
    <citation type="journal article" date="2016" name="Nat. Commun.">
        <title>Thousands of microbial genomes shed light on interconnected biogeochemical processes in an aquifer system.</title>
        <authorList>
            <person name="Anantharaman K."/>
            <person name="Brown C.T."/>
            <person name="Hug L.A."/>
            <person name="Sharon I."/>
            <person name="Castelle C.J."/>
            <person name="Probst A.J."/>
            <person name="Thomas B.C."/>
            <person name="Singh A."/>
            <person name="Wilkins M.J."/>
            <person name="Karaoz U."/>
            <person name="Brodie E.L."/>
            <person name="Williams K.H."/>
            <person name="Hubbard S.S."/>
            <person name="Banfield J.F."/>
        </authorList>
    </citation>
    <scope>NUCLEOTIDE SEQUENCE [LARGE SCALE GENOMIC DNA]</scope>
</reference>
<dbReference type="PANTHER" id="PTHR45919:SF1">
    <property type="entry name" value="GDP-MAN:MAN(3)GLCNAC(2)-PP-DOL ALPHA-1,2-MANNOSYLTRANSFERASE"/>
    <property type="match status" value="1"/>
</dbReference>
<organism evidence="2 3">
    <name type="scientific">Candidatus Roizmanbacteria bacterium RIFCSPLOWO2_02_FULL_38_10</name>
    <dbReference type="NCBI Taxonomy" id="1802074"/>
    <lineage>
        <taxon>Bacteria</taxon>
        <taxon>Candidatus Roizmaniibacteriota</taxon>
    </lineage>
</organism>
<dbReference type="GO" id="GO:0006487">
    <property type="term" value="P:protein N-linked glycosylation"/>
    <property type="evidence" value="ECO:0007669"/>
    <property type="project" value="TreeGrafter"/>
</dbReference>
<comment type="caution">
    <text evidence="2">The sequence shown here is derived from an EMBL/GenBank/DDBJ whole genome shotgun (WGS) entry which is preliminary data.</text>
</comment>
<evidence type="ECO:0000313" key="3">
    <source>
        <dbReference type="Proteomes" id="UP000176376"/>
    </source>
</evidence>
<dbReference type="EMBL" id="MGAY01000019">
    <property type="protein sequence ID" value="OGK56893.1"/>
    <property type="molecule type" value="Genomic_DNA"/>
</dbReference>
<gene>
    <name evidence="2" type="ORF">A3J15_00650</name>
</gene>
<dbReference type="GO" id="GO:0016020">
    <property type="term" value="C:membrane"/>
    <property type="evidence" value="ECO:0007669"/>
    <property type="project" value="TreeGrafter"/>
</dbReference>